<evidence type="ECO:0000313" key="2">
    <source>
        <dbReference type="Proteomes" id="UP000030689"/>
    </source>
</evidence>
<dbReference type="Gramene" id="ESQ38730">
    <property type="protein sequence ID" value="ESQ38730"/>
    <property type="gene ID" value="EUTSA_v10029113mg"/>
</dbReference>
<name>V4KLE7_EUTSA</name>
<dbReference type="KEGG" id="eus:EUTSA_v10029113mg"/>
<accession>V4KLE7</accession>
<reference evidence="1 2" key="1">
    <citation type="journal article" date="2013" name="Front. Plant Sci.">
        <title>The Reference Genome of the Halophytic Plant Eutrema salsugineum.</title>
        <authorList>
            <person name="Yang R."/>
            <person name="Jarvis D.E."/>
            <person name="Chen H."/>
            <person name="Beilstein M.A."/>
            <person name="Grimwood J."/>
            <person name="Jenkins J."/>
            <person name="Shu S."/>
            <person name="Prochnik S."/>
            <person name="Xin M."/>
            <person name="Ma C."/>
            <person name="Schmutz J."/>
            <person name="Wing R.A."/>
            <person name="Mitchell-Olds T."/>
            <person name="Schumaker K.S."/>
            <person name="Wang X."/>
        </authorList>
    </citation>
    <scope>NUCLEOTIDE SEQUENCE [LARGE SCALE GENOMIC DNA]</scope>
</reference>
<organism evidence="1 2">
    <name type="scientific">Eutrema salsugineum</name>
    <name type="common">Saltwater cress</name>
    <name type="synonym">Sisymbrium salsugineum</name>
    <dbReference type="NCBI Taxonomy" id="72664"/>
    <lineage>
        <taxon>Eukaryota</taxon>
        <taxon>Viridiplantae</taxon>
        <taxon>Streptophyta</taxon>
        <taxon>Embryophyta</taxon>
        <taxon>Tracheophyta</taxon>
        <taxon>Spermatophyta</taxon>
        <taxon>Magnoliopsida</taxon>
        <taxon>eudicotyledons</taxon>
        <taxon>Gunneridae</taxon>
        <taxon>Pentapetalae</taxon>
        <taxon>rosids</taxon>
        <taxon>malvids</taxon>
        <taxon>Brassicales</taxon>
        <taxon>Brassicaceae</taxon>
        <taxon>Eutremeae</taxon>
        <taxon>Eutrema</taxon>
    </lineage>
</organism>
<evidence type="ECO:0000313" key="1">
    <source>
        <dbReference type="EMBL" id="ESQ38730.1"/>
    </source>
</evidence>
<dbReference type="OrthoDB" id="1108232at2759"/>
<keyword evidence="2" id="KW-1185">Reference proteome</keyword>
<protein>
    <submittedName>
        <fullName evidence="1">Uncharacterized protein</fullName>
    </submittedName>
</protein>
<gene>
    <name evidence="1" type="ORF">EUTSA_v10029113mg</name>
</gene>
<proteinExistence type="predicted"/>
<dbReference type="EMBL" id="KI517537">
    <property type="protein sequence ID" value="ESQ38730.1"/>
    <property type="molecule type" value="Genomic_DNA"/>
</dbReference>
<sequence length="69" mass="7652">MYGVGGSGTLGLAEVYAMRKIFKEKMKTKLAAVETEEEKDNVGEKNKTKEMKITKKTLKTNPRVSSADI</sequence>
<dbReference type="Proteomes" id="UP000030689">
    <property type="component" value="Unassembled WGS sequence"/>
</dbReference>
<dbReference type="AlphaFoldDB" id="V4KLE7"/>